<organism evidence="1 2">
    <name type="scientific">Chryseobacterium defluvii</name>
    <dbReference type="NCBI Taxonomy" id="160396"/>
    <lineage>
        <taxon>Bacteria</taxon>
        <taxon>Pseudomonadati</taxon>
        <taxon>Bacteroidota</taxon>
        <taxon>Flavobacteriia</taxon>
        <taxon>Flavobacteriales</taxon>
        <taxon>Weeksellaceae</taxon>
        <taxon>Chryseobacterium group</taxon>
        <taxon>Chryseobacterium</taxon>
    </lineage>
</organism>
<comment type="caution">
    <text evidence="1">The sequence shown here is derived from an EMBL/GenBank/DDBJ whole genome shotgun (WGS) entry which is preliminary data.</text>
</comment>
<reference evidence="1 2" key="1">
    <citation type="submission" date="2020-08" db="EMBL/GenBank/DDBJ databases">
        <title>Functional genomics of gut bacteria from endangered species of beetles.</title>
        <authorList>
            <person name="Carlos-Shanley C."/>
        </authorList>
    </citation>
    <scope>NUCLEOTIDE SEQUENCE [LARGE SCALE GENOMIC DNA]</scope>
    <source>
        <strain evidence="1 2">S00151</strain>
    </source>
</reference>
<protein>
    <submittedName>
        <fullName evidence="1">Uncharacterized protein</fullName>
    </submittedName>
</protein>
<evidence type="ECO:0000313" key="2">
    <source>
        <dbReference type="Proteomes" id="UP000592180"/>
    </source>
</evidence>
<accession>A0A840KCD8</accession>
<proteinExistence type="predicted"/>
<keyword evidence="2" id="KW-1185">Reference proteome</keyword>
<gene>
    <name evidence="1" type="ORF">HNP38_002433</name>
</gene>
<name>A0A840KCD8_9FLAO</name>
<evidence type="ECO:0000313" key="1">
    <source>
        <dbReference type="EMBL" id="MBB4807129.1"/>
    </source>
</evidence>
<dbReference type="Proteomes" id="UP000592180">
    <property type="component" value="Unassembled WGS sequence"/>
</dbReference>
<dbReference type="AlphaFoldDB" id="A0A840KCD8"/>
<sequence length="55" mass="6193">MSGLSRLNTSNSAPIFLFDLFAETLCVNNCKFFTSSIVKNILNAFDLCIIFQELQ</sequence>
<dbReference type="EMBL" id="JACHLE010000003">
    <property type="protein sequence ID" value="MBB4807129.1"/>
    <property type="molecule type" value="Genomic_DNA"/>
</dbReference>